<evidence type="ECO:0000256" key="6">
    <source>
        <dbReference type="RuleBase" id="RU003943"/>
    </source>
</evidence>
<evidence type="ECO:0000256" key="5">
    <source>
        <dbReference type="ARBA" id="ARBA00023136"/>
    </source>
</evidence>
<dbReference type="GO" id="GO:0043190">
    <property type="term" value="C:ATP-binding cassette (ABC) transporter complex"/>
    <property type="evidence" value="ECO:0007669"/>
    <property type="project" value="InterPro"/>
</dbReference>
<evidence type="ECO:0008006" key="10">
    <source>
        <dbReference type="Google" id="ProtNLM"/>
    </source>
</evidence>
<dbReference type="GO" id="GO:0010043">
    <property type="term" value="P:response to zinc ion"/>
    <property type="evidence" value="ECO:0007669"/>
    <property type="project" value="TreeGrafter"/>
</dbReference>
<dbReference type="Proteomes" id="UP000177197">
    <property type="component" value="Unassembled WGS sequence"/>
</dbReference>
<dbReference type="SUPFAM" id="SSF81345">
    <property type="entry name" value="ABC transporter involved in vitamin B12 uptake, BtuC"/>
    <property type="match status" value="1"/>
</dbReference>
<organism evidence="8 9">
    <name type="scientific">Candidatus Azambacteria bacterium RIFCSPLOWO2_02_FULL_44_14</name>
    <dbReference type="NCBI Taxonomy" id="1797306"/>
    <lineage>
        <taxon>Bacteria</taxon>
        <taxon>Candidatus Azamiibacteriota</taxon>
    </lineage>
</organism>
<accession>A0A1F5CAU5</accession>
<comment type="subcellular location">
    <subcellularLocation>
        <location evidence="6">Cell membrane</location>
        <topology evidence="6">Multi-pass membrane protein</topology>
    </subcellularLocation>
    <subcellularLocation>
        <location evidence="1">Membrane</location>
        <topology evidence="1">Multi-pass membrane protein</topology>
    </subcellularLocation>
</comment>
<evidence type="ECO:0000256" key="7">
    <source>
        <dbReference type="SAM" id="Phobius"/>
    </source>
</evidence>
<feature type="transmembrane region" description="Helical" evidence="7">
    <location>
        <begin position="164"/>
        <end position="182"/>
    </location>
</feature>
<keyword evidence="5 7" id="KW-0472">Membrane</keyword>
<feature type="transmembrane region" description="Helical" evidence="7">
    <location>
        <begin position="36"/>
        <end position="54"/>
    </location>
</feature>
<evidence type="ECO:0000256" key="4">
    <source>
        <dbReference type="ARBA" id="ARBA00022989"/>
    </source>
</evidence>
<evidence type="ECO:0000256" key="2">
    <source>
        <dbReference type="ARBA" id="ARBA00008034"/>
    </source>
</evidence>
<feature type="transmembrane region" description="Helical" evidence="7">
    <location>
        <begin position="12"/>
        <end position="31"/>
    </location>
</feature>
<dbReference type="GO" id="GO:0055085">
    <property type="term" value="P:transmembrane transport"/>
    <property type="evidence" value="ECO:0007669"/>
    <property type="project" value="InterPro"/>
</dbReference>
<dbReference type="EMBL" id="MEYV01000015">
    <property type="protein sequence ID" value="OGD39963.1"/>
    <property type="molecule type" value="Genomic_DNA"/>
</dbReference>
<dbReference type="Pfam" id="PF00950">
    <property type="entry name" value="ABC-3"/>
    <property type="match status" value="1"/>
</dbReference>
<feature type="transmembrane region" description="Helical" evidence="7">
    <location>
        <begin position="60"/>
        <end position="78"/>
    </location>
</feature>
<evidence type="ECO:0000313" key="8">
    <source>
        <dbReference type="EMBL" id="OGD39963.1"/>
    </source>
</evidence>
<gene>
    <name evidence="8" type="ORF">A3I30_02000</name>
</gene>
<dbReference type="InterPro" id="IPR037294">
    <property type="entry name" value="ABC_BtuC-like"/>
</dbReference>
<keyword evidence="3 6" id="KW-0812">Transmembrane</keyword>
<feature type="transmembrane region" description="Helical" evidence="7">
    <location>
        <begin position="125"/>
        <end position="143"/>
    </location>
</feature>
<comment type="similarity">
    <text evidence="2 6">Belongs to the ABC-3 integral membrane protein family.</text>
</comment>
<evidence type="ECO:0000256" key="3">
    <source>
        <dbReference type="ARBA" id="ARBA00022692"/>
    </source>
</evidence>
<proteinExistence type="inferred from homology"/>
<feature type="transmembrane region" description="Helical" evidence="7">
    <location>
        <begin position="87"/>
        <end position="105"/>
    </location>
</feature>
<name>A0A1F5CAU5_9BACT</name>
<dbReference type="Gene3D" id="1.10.3470.10">
    <property type="entry name" value="ABC transporter involved in vitamin B12 uptake, BtuC"/>
    <property type="match status" value="1"/>
</dbReference>
<feature type="transmembrane region" description="Helical" evidence="7">
    <location>
        <begin position="211"/>
        <end position="233"/>
    </location>
</feature>
<dbReference type="AlphaFoldDB" id="A0A1F5CAU5"/>
<feature type="transmembrane region" description="Helical" evidence="7">
    <location>
        <begin position="239"/>
        <end position="255"/>
    </location>
</feature>
<keyword evidence="6" id="KW-0813">Transport</keyword>
<protein>
    <recommendedName>
        <fullName evidence="10">ABC transporter</fullName>
    </recommendedName>
</protein>
<dbReference type="InterPro" id="IPR001626">
    <property type="entry name" value="ABC_TroCD"/>
</dbReference>
<keyword evidence="4 7" id="KW-1133">Transmembrane helix</keyword>
<evidence type="ECO:0000256" key="1">
    <source>
        <dbReference type="ARBA" id="ARBA00004141"/>
    </source>
</evidence>
<evidence type="ECO:0000313" key="9">
    <source>
        <dbReference type="Proteomes" id="UP000177197"/>
    </source>
</evidence>
<comment type="caution">
    <text evidence="8">The sequence shown here is derived from an EMBL/GenBank/DDBJ whole genome shotgun (WGS) entry which is preliminary data.</text>
</comment>
<sequence length="258" mass="27472">MLFFSDQFSLIFLSGIFIALAASFLGAFIVVKRMALVGDVLSHVALPGIGLALIFNYDPILGAAVFLLVAAFGTWFIEKKTALPPEAIVGTFFTATLALGVILVPNEELLEGLFGNLFAITDSEAVLIIIASIIIFALTLFVARRLALGIIAPDMAQSIGMRPDLSYLVFLLLFASSVALGIKLIGSVLMGALTILPAVSARNFSWSLKSFLSFSVILGVIMTAAGILLAGYFNFPPGPLVILTGIVFFAISLFFRRA</sequence>
<dbReference type="PANTHER" id="PTHR30477">
    <property type="entry name" value="ABC-TRANSPORTER METAL-BINDING PROTEIN"/>
    <property type="match status" value="1"/>
</dbReference>
<reference evidence="8 9" key="1">
    <citation type="journal article" date="2016" name="Nat. Commun.">
        <title>Thousands of microbial genomes shed light on interconnected biogeochemical processes in an aquifer system.</title>
        <authorList>
            <person name="Anantharaman K."/>
            <person name="Brown C.T."/>
            <person name="Hug L.A."/>
            <person name="Sharon I."/>
            <person name="Castelle C.J."/>
            <person name="Probst A.J."/>
            <person name="Thomas B.C."/>
            <person name="Singh A."/>
            <person name="Wilkins M.J."/>
            <person name="Karaoz U."/>
            <person name="Brodie E.L."/>
            <person name="Williams K.H."/>
            <person name="Hubbard S.S."/>
            <person name="Banfield J.F."/>
        </authorList>
    </citation>
    <scope>NUCLEOTIDE SEQUENCE [LARGE SCALE GENOMIC DNA]</scope>
</reference>
<dbReference type="PANTHER" id="PTHR30477:SF13">
    <property type="entry name" value="IRON TRANSPORT SYSTEM MEMBRANE PROTEIN HI_0360-RELATED"/>
    <property type="match status" value="1"/>
</dbReference>